<reference evidence="3 4" key="1">
    <citation type="submission" date="2019-04" db="EMBL/GenBank/DDBJ databases">
        <title>Streptomyces oryziradicis sp. nov., a novel actinomycete isolated from rhizosphere soil of rice (Oryza sativa L.).</title>
        <authorList>
            <person name="Li C."/>
        </authorList>
    </citation>
    <scope>NUCLEOTIDE SEQUENCE [LARGE SCALE GENOMIC DNA]</scope>
    <source>
        <strain evidence="3 4">NEAU-C40</strain>
    </source>
</reference>
<evidence type="ECO:0000256" key="2">
    <source>
        <dbReference type="SAM" id="Phobius"/>
    </source>
</evidence>
<comment type="caution">
    <text evidence="3">The sequence shown here is derived from an EMBL/GenBank/DDBJ whole genome shotgun (WGS) entry which is preliminary data.</text>
</comment>
<feature type="transmembrane region" description="Helical" evidence="2">
    <location>
        <begin position="487"/>
        <end position="508"/>
    </location>
</feature>
<keyword evidence="2" id="KW-0472">Membrane</keyword>
<organism evidence="3 4">
    <name type="scientific">Actinacidiphila oryziradicis</name>
    <dbReference type="NCBI Taxonomy" id="2571141"/>
    <lineage>
        <taxon>Bacteria</taxon>
        <taxon>Bacillati</taxon>
        <taxon>Actinomycetota</taxon>
        <taxon>Actinomycetes</taxon>
        <taxon>Kitasatosporales</taxon>
        <taxon>Streptomycetaceae</taxon>
        <taxon>Actinacidiphila</taxon>
    </lineage>
</organism>
<dbReference type="EMBL" id="SUMC01000074">
    <property type="protein sequence ID" value="TKA01211.1"/>
    <property type="molecule type" value="Genomic_DNA"/>
</dbReference>
<accession>A0A4U0S2E5</accession>
<proteinExistence type="predicted"/>
<name>A0A4U0S2E5_9ACTN</name>
<keyword evidence="4" id="KW-1185">Reference proteome</keyword>
<keyword evidence="2" id="KW-1133">Transmembrane helix</keyword>
<keyword evidence="2" id="KW-0812">Transmembrane</keyword>
<dbReference type="Proteomes" id="UP000305778">
    <property type="component" value="Unassembled WGS sequence"/>
</dbReference>
<feature type="transmembrane region" description="Helical" evidence="2">
    <location>
        <begin position="65"/>
        <end position="88"/>
    </location>
</feature>
<gene>
    <name evidence="3" type="ORF">FCI23_40830</name>
</gene>
<evidence type="ECO:0000313" key="4">
    <source>
        <dbReference type="Proteomes" id="UP000305778"/>
    </source>
</evidence>
<feature type="transmembrane region" description="Helical" evidence="2">
    <location>
        <begin position="252"/>
        <end position="272"/>
    </location>
</feature>
<dbReference type="RefSeq" id="WP_136729186.1">
    <property type="nucleotide sequence ID" value="NZ_SUMC01000074.1"/>
</dbReference>
<evidence type="ECO:0000256" key="1">
    <source>
        <dbReference type="SAM" id="MobiDB-lite"/>
    </source>
</evidence>
<feature type="region of interest" description="Disordered" evidence="1">
    <location>
        <begin position="1"/>
        <end position="38"/>
    </location>
</feature>
<dbReference type="OrthoDB" id="569023at2"/>
<evidence type="ECO:0000313" key="3">
    <source>
        <dbReference type="EMBL" id="TKA01211.1"/>
    </source>
</evidence>
<dbReference type="AlphaFoldDB" id="A0A4U0S2E5"/>
<protein>
    <recommendedName>
        <fullName evidence="5">Secreted protein</fullName>
    </recommendedName>
</protein>
<feature type="transmembrane region" description="Helical" evidence="2">
    <location>
        <begin position="284"/>
        <end position="304"/>
    </location>
</feature>
<sequence length="516" mass="54715">MTTTVAAEGRSGAPASGQRTGSEATPPPGGAGFDPSSPATVVCRRRWRPVLRGGLPRTVPSRLRLLRAVVLVTAAGLVGVLVTGGVSASGSWADIRERSAPQVTSATGLYFTLNDMDAQLANQLMMGDTASLSSLRAQAADIYGQRRGQAGGYLRDLAEAAKGDAAAERTVASAISDLGAYEEHAVRALVLGEQSHRPAGQADPKAVAEYTLATQLMRTRLLPEADRLVTTNNAAFEHTYADATGTQSAIRVALLVTGLLMLALLAALQLYLAARFHRVINPGAAAATVLVLTVLVSGFVQISGQQDHLRAARRDAFDSVVALTRARAVSYDANADESRYLLDRAGTTAHEQDFLAKSQRLLHLDGATIGTYDTDLASALRAYKADHARLDFTGFFGDEFRNITFPGERAAAERVLTAYQVYQRDDRRIRALASAGKVAEAIEYCTSHTTGDSNYAFDAYDKALLKLITINTTAFDRTSSDGAGNALTMPVGLAGGVMAAAGLMLIGLRPRLAEFR</sequence>
<evidence type="ECO:0008006" key="5">
    <source>
        <dbReference type="Google" id="ProtNLM"/>
    </source>
</evidence>